<feature type="compositionally biased region" description="Polar residues" evidence="2">
    <location>
        <begin position="448"/>
        <end position="457"/>
    </location>
</feature>
<dbReference type="AlphaFoldDB" id="A0A854Q226"/>
<dbReference type="EMBL" id="AMKT01000101">
    <property type="protein sequence ID" value="OXG10783.1"/>
    <property type="molecule type" value="Genomic_DNA"/>
</dbReference>
<dbReference type="OrthoDB" id="4092340at2759"/>
<feature type="compositionally biased region" description="Low complexity" evidence="2">
    <location>
        <begin position="353"/>
        <end position="381"/>
    </location>
</feature>
<feature type="coiled-coil region" evidence="1">
    <location>
        <begin position="225"/>
        <end position="252"/>
    </location>
</feature>
<protein>
    <submittedName>
        <fullName evidence="3">Uncharacterized protein</fullName>
    </submittedName>
</protein>
<feature type="compositionally biased region" description="Polar residues" evidence="2">
    <location>
        <begin position="24"/>
        <end position="40"/>
    </location>
</feature>
<accession>A0A854Q226</accession>
<feature type="compositionally biased region" description="Polar residues" evidence="2">
    <location>
        <begin position="424"/>
        <end position="439"/>
    </location>
</feature>
<evidence type="ECO:0000313" key="3">
    <source>
        <dbReference type="EMBL" id="OXG10783.1"/>
    </source>
</evidence>
<sequence>MASTLTSNFLINPSPPITTSSSPVSAFQGSEVPYSTSVSPPLQPPGGRLTTPLAPPPPPPLHLSSHRHGPGPERQIRYAGADHTLGPTFSEEEDGDDSAFIAAKMAALGLDPNGVPYNQNGYSASHNARAPRAKRSRTPTVPRPHEQVGYQKHAQQEALLSLLAYQGSSAQVREALALLELQQAQQAATDRHYHTQMMAQHHARLAAQRQADRRAEYEKQLLIQQQMQQKQLEQLAIQREATKRQFQQQQEEQYMFQQREQRLQQLHLQQQLAALQTDSYVAQAQAQRQRNVLGAQMQANLQARSERAAQANWAMGIDEADLKARFESAMPVRSAVREDHSRFETALHGTRGASTSSSASGSPKSPSWPSAQSSSPTKSTSGIAEPVSVPTSSKTAPGGRFAQARLALAASGTSSYGTLTATLSKRSSSEDQTTFTVTEVKTPPGEVSRTTPASPITQQARQSVGLGFGRPAASVTPAEAKITRDAVEAASARTSSLAFGGPYSSGNNNSKSSSQSIGLAMKKISVARQPSGPPGDVKDLGDRNFQARIRKQAGLNLGMLNRRTESPAEIASIA</sequence>
<keyword evidence="1" id="KW-0175">Coiled coil</keyword>
<feature type="compositionally biased region" description="Polar residues" evidence="2">
    <location>
        <begin position="1"/>
        <end position="11"/>
    </location>
</feature>
<feature type="region of interest" description="Disordered" evidence="2">
    <location>
        <begin position="123"/>
        <end position="145"/>
    </location>
</feature>
<feature type="region of interest" description="Disordered" evidence="2">
    <location>
        <begin position="345"/>
        <end position="398"/>
    </location>
</feature>
<evidence type="ECO:0000256" key="2">
    <source>
        <dbReference type="SAM" id="MobiDB-lite"/>
    </source>
</evidence>
<evidence type="ECO:0000313" key="4">
    <source>
        <dbReference type="Proteomes" id="UP000199727"/>
    </source>
</evidence>
<proteinExistence type="predicted"/>
<gene>
    <name evidence="3" type="ORF">C361_06818</name>
</gene>
<organism evidence="3 4">
    <name type="scientific">Cryptococcus neoformans Tu259-1</name>
    <dbReference type="NCBI Taxonomy" id="1230072"/>
    <lineage>
        <taxon>Eukaryota</taxon>
        <taxon>Fungi</taxon>
        <taxon>Dikarya</taxon>
        <taxon>Basidiomycota</taxon>
        <taxon>Agaricomycotina</taxon>
        <taxon>Tremellomycetes</taxon>
        <taxon>Tremellales</taxon>
        <taxon>Cryptococcaceae</taxon>
        <taxon>Cryptococcus</taxon>
        <taxon>Cryptococcus neoformans species complex</taxon>
    </lineage>
</organism>
<reference evidence="3 4" key="1">
    <citation type="submission" date="2017-06" db="EMBL/GenBank/DDBJ databases">
        <title>Global population genomics of the pathogenic fungus Cryptococcus neoformans var. grubii.</title>
        <authorList>
            <person name="Cuomo C."/>
            <person name="Litvintseva A."/>
            <person name="Chen Y."/>
            <person name="Young S."/>
            <person name="Zeng Q."/>
            <person name="Chapman S."/>
            <person name="Gujja S."/>
            <person name="Saif S."/>
            <person name="Birren B."/>
        </authorList>
    </citation>
    <scope>NUCLEOTIDE SEQUENCE [LARGE SCALE GENOMIC DNA]</scope>
    <source>
        <strain evidence="3 4">Tu259-1</strain>
    </source>
</reference>
<feature type="region of interest" description="Disordered" evidence="2">
    <location>
        <begin position="1"/>
        <end position="76"/>
    </location>
</feature>
<feature type="compositionally biased region" description="Low complexity" evidence="2">
    <location>
        <begin position="504"/>
        <end position="516"/>
    </location>
</feature>
<feature type="region of interest" description="Disordered" evidence="2">
    <location>
        <begin position="493"/>
        <end position="516"/>
    </location>
</feature>
<evidence type="ECO:0000256" key="1">
    <source>
        <dbReference type="SAM" id="Coils"/>
    </source>
</evidence>
<feature type="region of interest" description="Disordered" evidence="2">
    <location>
        <begin position="424"/>
        <end position="457"/>
    </location>
</feature>
<comment type="caution">
    <text evidence="3">The sequence shown here is derived from an EMBL/GenBank/DDBJ whole genome shotgun (WGS) entry which is preliminary data.</text>
</comment>
<name>A0A854Q226_CRYNE</name>
<dbReference type="Proteomes" id="UP000199727">
    <property type="component" value="Unassembled WGS sequence"/>
</dbReference>